<dbReference type="PROSITE" id="PS51257">
    <property type="entry name" value="PROKAR_LIPOPROTEIN"/>
    <property type="match status" value="1"/>
</dbReference>
<evidence type="ECO:0000313" key="3">
    <source>
        <dbReference type="Proteomes" id="UP000196708"/>
    </source>
</evidence>
<evidence type="ECO:0000313" key="2">
    <source>
        <dbReference type="EMBL" id="ASA57813.1"/>
    </source>
</evidence>
<feature type="coiled-coil region" evidence="1">
    <location>
        <begin position="27"/>
        <end position="61"/>
    </location>
</feature>
<proteinExistence type="predicted"/>
<name>A0A1Z2SKT5_VIBGA</name>
<dbReference type="Proteomes" id="UP000196708">
    <property type="component" value="Chromosome 2"/>
</dbReference>
<dbReference type="EMBL" id="CP018836">
    <property type="protein sequence ID" value="ASA57813.1"/>
    <property type="molecule type" value="Genomic_DNA"/>
</dbReference>
<accession>A0A1Z2SKT5</accession>
<gene>
    <name evidence="2" type="ORF">BSQ33_18960</name>
</gene>
<dbReference type="OrthoDB" id="10018716at2"/>
<reference evidence="2 3" key="1">
    <citation type="submission" date="2016-12" db="EMBL/GenBank/DDBJ databases">
        <authorList>
            <person name="Song W.-J."/>
            <person name="Kurnit D.M."/>
        </authorList>
    </citation>
    <scope>NUCLEOTIDE SEQUENCE [LARGE SCALE GENOMIC DNA]</scope>
    <source>
        <strain evidence="2 3">ATCC 43942</strain>
    </source>
</reference>
<organism evidence="2 3">
    <name type="scientific">Vibrio gazogenes</name>
    <dbReference type="NCBI Taxonomy" id="687"/>
    <lineage>
        <taxon>Bacteria</taxon>
        <taxon>Pseudomonadati</taxon>
        <taxon>Pseudomonadota</taxon>
        <taxon>Gammaproteobacteria</taxon>
        <taxon>Vibrionales</taxon>
        <taxon>Vibrionaceae</taxon>
        <taxon>Vibrio</taxon>
    </lineage>
</organism>
<dbReference type="KEGG" id="vga:BSQ33_18960"/>
<dbReference type="RefSeq" id="WP_088134925.1">
    <property type="nucleotide sequence ID" value="NZ_CP018836.1"/>
</dbReference>
<sequence length="161" mass="18669">MRYLLFILSVLIFGCSSGVDTKQSLKIEEQSIEINQLKQTSRDLNNEIEELRVEIKLKSKDINTNSDELADLHFQLGKALKNKTEIKQLIENLKSGIISNKSAISKNNKIISEMANREKLRKQREKETLSRLDKIEEEKQRKLDSLEGKARLEFPKINIKE</sequence>
<keyword evidence="1" id="KW-0175">Coiled coil</keyword>
<protein>
    <submittedName>
        <fullName evidence="2">Uncharacterized protein</fullName>
    </submittedName>
</protein>
<dbReference type="AlphaFoldDB" id="A0A1Z2SKT5"/>
<evidence type="ECO:0000256" key="1">
    <source>
        <dbReference type="SAM" id="Coils"/>
    </source>
</evidence>